<organism evidence="3 4">
    <name type="scientific">Microbispora oryzae</name>
    <dbReference type="NCBI Taxonomy" id="2806554"/>
    <lineage>
        <taxon>Bacteria</taxon>
        <taxon>Bacillati</taxon>
        <taxon>Actinomycetota</taxon>
        <taxon>Actinomycetes</taxon>
        <taxon>Streptosporangiales</taxon>
        <taxon>Streptosporangiaceae</taxon>
        <taxon>Microbispora</taxon>
    </lineage>
</organism>
<dbReference type="FunFam" id="3.40.50.720:FF:000084">
    <property type="entry name" value="Short-chain dehydrogenase reductase"/>
    <property type="match status" value="1"/>
</dbReference>
<dbReference type="PRINTS" id="PR00080">
    <property type="entry name" value="SDRFAMILY"/>
</dbReference>
<keyword evidence="2 3" id="KW-0560">Oxidoreductase</keyword>
<dbReference type="InterPro" id="IPR020904">
    <property type="entry name" value="Sc_DH/Rdtase_CS"/>
</dbReference>
<sequence length="253" mass="26446">MTARFAGKVALVTGAGSGIGRDSALAFAREGAVVVAAGRRQEPIDETVRLIADEGGEASAVTTDVSRAEDVARLVETVVERHGGLHVAHNNAGFFPKPQPIADLDLDMWNSTVAVNLTGVMLCMRYQVRHMREHDGGVIVNTASNIGYHGRRPGMAAYAATKAAVSTLTRVAALDHIKDGVRINCVSPGATDTSMSLRPGETAADRASRLATAVPLGRVGERDEVVAAVLWLASEESAFVVGHDLVVDGGVTA</sequence>
<evidence type="ECO:0000313" key="3">
    <source>
        <dbReference type="EMBL" id="MBP2708252.1"/>
    </source>
</evidence>
<dbReference type="AlphaFoldDB" id="A0A941AMC5"/>
<proteinExistence type="inferred from homology"/>
<evidence type="ECO:0000256" key="2">
    <source>
        <dbReference type="ARBA" id="ARBA00023002"/>
    </source>
</evidence>
<dbReference type="EMBL" id="JAFCNB010000029">
    <property type="protein sequence ID" value="MBP2708252.1"/>
    <property type="molecule type" value="Genomic_DNA"/>
</dbReference>
<dbReference type="Pfam" id="PF13561">
    <property type="entry name" value="adh_short_C2"/>
    <property type="match status" value="1"/>
</dbReference>
<dbReference type="InterPro" id="IPR036291">
    <property type="entry name" value="NAD(P)-bd_dom_sf"/>
</dbReference>
<dbReference type="GO" id="GO:0047936">
    <property type="term" value="F:glucose 1-dehydrogenase [NAD(P)+] activity"/>
    <property type="evidence" value="ECO:0007669"/>
    <property type="project" value="UniProtKB-EC"/>
</dbReference>
<dbReference type="CDD" id="cd05233">
    <property type="entry name" value="SDR_c"/>
    <property type="match status" value="1"/>
</dbReference>
<dbReference type="SUPFAM" id="SSF51735">
    <property type="entry name" value="NAD(P)-binding Rossmann-fold domains"/>
    <property type="match status" value="1"/>
</dbReference>
<protein>
    <submittedName>
        <fullName evidence="3">Glucose 1-dehydrogenase</fullName>
        <ecNumber evidence="3">1.1.1.47</ecNumber>
    </submittedName>
</protein>
<dbReference type="Gene3D" id="3.40.50.720">
    <property type="entry name" value="NAD(P)-binding Rossmann-like Domain"/>
    <property type="match status" value="1"/>
</dbReference>
<dbReference type="PANTHER" id="PTHR24321:SF8">
    <property type="entry name" value="ESTRADIOL 17-BETA-DEHYDROGENASE 8-RELATED"/>
    <property type="match status" value="1"/>
</dbReference>
<gene>
    <name evidence="3" type="ORF">JOL79_31180</name>
</gene>
<dbReference type="InterPro" id="IPR002347">
    <property type="entry name" value="SDR_fam"/>
</dbReference>
<evidence type="ECO:0000313" key="4">
    <source>
        <dbReference type="Proteomes" id="UP000674234"/>
    </source>
</evidence>
<evidence type="ECO:0000256" key="1">
    <source>
        <dbReference type="ARBA" id="ARBA00006484"/>
    </source>
</evidence>
<dbReference type="NCBIfam" id="NF005559">
    <property type="entry name" value="PRK07231.1"/>
    <property type="match status" value="1"/>
</dbReference>
<dbReference type="EC" id="1.1.1.47" evidence="3"/>
<dbReference type="PANTHER" id="PTHR24321">
    <property type="entry name" value="DEHYDROGENASES, SHORT CHAIN"/>
    <property type="match status" value="1"/>
</dbReference>
<name>A0A941AMC5_9ACTN</name>
<dbReference type="RefSeq" id="WP_210159514.1">
    <property type="nucleotide sequence ID" value="NZ_JAFCNB010000029.1"/>
</dbReference>
<dbReference type="Proteomes" id="UP000674234">
    <property type="component" value="Unassembled WGS sequence"/>
</dbReference>
<comment type="caution">
    <text evidence="3">The sequence shown here is derived from an EMBL/GenBank/DDBJ whole genome shotgun (WGS) entry which is preliminary data.</text>
</comment>
<accession>A0A941AMC5</accession>
<dbReference type="PROSITE" id="PS00061">
    <property type="entry name" value="ADH_SHORT"/>
    <property type="match status" value="1"/>
</dbReference>
<reference evidence="3" key="1">
    <citation type="submission" date="2021-02" db="EMBL/GenBank/DDBJ databases">
        <title>Draft genome sequence of Microbispora sp. RL4-1S isolated from rice leaves in Thailand.</title>
        <authorList>
            <person name="Muangham S."/>
            <person name="Duangmal K."/>
        </authorList>
    </citation>
    <scope>NUCLEOTIDE SEQUENCE</scope>
    <source>
        <strain evidence="3">RL4-1S</strain>
    </source>
</reference>
<dbReference type="PRINTS" id="PR00081">
    <property type="entry name" value="GDHRDH"/>
</dbReference>
<comment type="similarity">
    <text evidence="1">Belongs to the short-chain dehydrogenases/reductases (SDR) family.</text>
</comment>
<keyword evidence="4" id="KW-1185">Reference proteome</keyword>